<dbReference type="InterPro" id="IPR029065">
    <property type="entry name" value="Enolase_C-like"/>
</dbReference>
<dbReference type="InterPro" id="IPR013342">
    <property type="entry name" value="Mandelate_racemase_C"/>
</dbReference>
<dbReference type="InterPro" id="IPR034593">
    <property type="entry name" value="DgoD-like"/>
</dbReference>
<organism evidence="3 4">
    <name type="scientific">Cellulomonas fimi</name>
    <dbReference type="NCBI Taxonomy" id="1708"/>
    <lineage>
        <taxon>Bacteria</taxon>
        <taxon>Bacillati</taxon>
        <taxon>Actinomycetota</taxon>
        <taxon>Actinomycetes</taxon>
        <taxon>Micrococcales</taxon>
        <taxon>Cellulomonadaceae</taxon>
        <taxon>Cellulomonas</taxon>
    </lineage>
</organism>
<comment type="caution">
    <text evidence="3">The sequence shown here is derived from an EMBL/GenBank/DDBJ whole genome shotgun (WGS) entry which is preliminary data.</text>
</comment>
<dbReference type="RefSeq" id="WP_169325634.1">
    <property type="nucleotide sequence ID" value="NZ_JABCJJ010000028.1"/>
</dbReference>
<evidence type="ECO:0000256" key="1">
    <source>
        <dbReference type="ARBA" id="ARBA00023239"/>
    </source>
</evidence>
<dbReference type="PANTHER" id="PTHR48080:SF2">
    <property type="entry name" value="D-GALACTONATE DEHYDRATASE"/>
    <property type="match status" value="1"/>
</dbReference>
<accession>A0A7Y0M0B5</accession>
<protein>
    <submittedName>
        <fullName evidence="3">Galactonate dehydratase</fullName>
        <ecNumber evidence="3">4.2.1.6</ecNumber>
    </submittedName>
</protein>
<dbReference type="SFLD" id="SFLDS00001">
    <property type="entry name" value="Enolase"/>
    <property type="match status" value="1"/>
</dbReference>
<dbReference type="GO" id="GO:0009063">
    <property type="term" value="P:amino acid catabolic process"/>
    <property type="evidence" value="ECO:0007669"/>
    <property type="project" value="InterPro"/>
</dbReference>
<sequence>MKIRQIETFLVAPRWVFVRIATDEDVVGWGEASLEGHGEAVRAAVHAFEDCLLGEDPRHGERLWQRMTKSGFYRGGPVFSSAVAGIDQALWDIKGKALDLPVHELLGGPVREKVRVYGWVGGDDPTGVAEAVAAQLEAGLTAVKMNASGPLDHLGSAQDTDGILARAQAARETLGPDGDFALDFHGRVSAGYARRLLPLLEPFHPLFVEEPVLPENTGALARLVQGTSVPIATGERLYSRWEVLPALEAGVSVLQPDVAHAGGISEVRRIAALAETFDVAIAPHCPLGPLALAASLQVDFATPNVLIQEQSIGIHYNAGSSELLDYVVDPAVFAFTDGYIHRPTAPGLGVTVDEGAVRRADELGHRWRTPVWHRRDGSLAEW</sequence>
<keyword evidence="4" id="KW-1185">Reference proteome</keyword>
<dbReference type="NCBIfam" id="NF010624">
    <property type="entry name" value="PRK14017.1"/>
    <property type="match status" value="1"/>
</dbReference>
<proteinExistence type="predicted"/>
<dbReference type="Gene3D" id="3.20.20.120">
    <property type="entry name" value="Enolase-like C-terminal domain"/>
    <property type="match status" value="1"/>
</dbReference>
<dbReference type="AlphaFoldDB" id="A0A7Y0M0B5"/>
<dbReference type="SUPFAM" id="SSF54826">
    <property type="entry name" value="Enolase N-terminal domain-like"/>
    <property type="match status" value="1"/>
</dbReference>
<dbReference type="SMART" id="SM00922">
    <property type="entry name" value="MR_MLE"/>
    <property type="match status" value="1"/>
</dbReference>
<dbReference type="Pfam" id="PF13378">
    <property type="entry name" value="MR_MLE_C"/>
    <property type="match status" value="1"/>
</dbReference>
<dbReference type="GO" id="GO:0008869">
    <property type="term" value="F:galactonate dehydratase activity"/>
    <property type="evidence" value="ECO:0007669"/>
    <property type="project" value="UniProtKB-EC"/>
</dbReference>
<dbReference type="SUPFAM" id="SSF51604">
    <property type="entry name" value="Enolase C-terminal domain-like"/>
    <property type="match status" value="1"/>
</dbReference>
<dbReference type="InterPro" id="IPR029017">
    <property type="entry name" value="Enolase-like_N"/>
</dbReference>
<feature type="domain" description="Mandelate racemase/muconate lactonizing enzyme C-terminal" evidence="2">
    <location>
        <begin position="125"/>
        <end position="230"/>
    </location>
</feature>
<dbReference type="Pfam" id="PF02746">
    <property type="entry name" value="MR_MLE_N"/>
    <property type="match status" value="1"/>
</dbReference>
<name>A0A7Y0M0B5_CELFI</name>
<evidence type="ECO:0000313" key="4">
    <source>
        <dbReference type="Proteomes" id="UP000562124"/>
    </source>
</evidence>
<gene>
    <name evidence="3" type="primary">dgoD</name>
    <name evidence="3" type="ORF">HIR71_13730</name>
</gene>
<dbReference type="InterPro" id="IPR018110">
    <property type="entry name" value="Mandel_Rmase/mucon_lact_enz_CS"/>
</dbReference>
<dbReference type="PROSITE" id="PS00909">
    <property type="entry name" value="MR_MLE_2"/>
    <property type="match status" value="1"/>
</dbReference>
<dbReference type="SFLD" id="SFLDG00179">
    <property type="entry name" value="mandelate_racemase"/>
    <property type="match status" value="1"/>
</dbReference>
<dbReference type="InterPro" id="IPR036849">
    <property type="entry name" value="Enolase-like_C_sf"/>
</dbReference>
<dbReference type="Gene3D" id="3.30.390.10">
    <property type="entry name" value="Enolase-like, N-terminal domain"/>
    <property type="match status" value="1"/>
</dbReference>
<dbReference type="PROSITE" id="PS00908">
    <property type="entry name" value="MR_MLE_1"/>
    <property type="match status" value="1"/>
</dbReference>
<dbReference type="Proteomes" id="UP000562124">
    <property type="component" value="Unassembled WGS sequence"/>
</dbReference>
<reference evidence="3 4" key="1">
    <citation type="submission" date="2020-04" db="EMBL/GenBank/DDBJ databases">
        <title>Sequencing and Assembly of C. fimi.</title>
        <authorList>
            <person name="Ramsey A.R."/>
        </authorList>
    </citation>
    <scope>NUCLEOTIDE SEQUENCE [LARGE SCALE GENOMIC DNA]</scope>
    <source>
        <strain evidence="3 4">SB</strain>
    </source>
</reference>
<dbReference type="EMBL" id="JABCJJ010000028">
    <property type="protein sequence ID" value="NMR21261.1"/>
    <property type="molecule type" value="Genomic_DNA"/>
</dbReference>
<keyword evidence="1 3" id="KW-0456">Lyase</keyword>
<dbReference type="InterPro" id="IPR013341">
    <property type="entry name" value="Mandelate_racemase_N_dom"/>
</dbReference>
<evidence type="ECO:0000313" key="3">
    <source>
        <dbReference type="EMBL" id="NMR21261.1"/>
    </source>
</evidence>
<evidence type="ECO:0000259" key="2">
    <source>
        <dbReference type="SMART" id="SM00922"/>
    </source>
</evidence>
<dbReference type="EC" id="4.2.1.6" evidence="3"/>
<dbReference type="PANTHER" id="PTHR48080">
    <property type="entry name" value="D-GALACTONATE DEHYDRATASE-RELATED"/>
    <property type="match status" value="1"/>
</dbReference>